<evidence type="ECO:0000313" key="3">
    <source>
        <dbReference type="Proteomes" id="UP001341840"/>
    </source>
</evidence>
<gene>
    <name evidence="2" type="ORF">PIB30_085443</name>
</gene>
<feature type="compositionally biased region" description="Basic and acidic residues" evidence="1">
    <location>
        <begin position="137"/>
        <end position="147"/>
    </location>
</feature>
<sequence length="166" mass="18811">MRCAYAPNTMVCSHPWHAKVSRRDTQVRTHPCYGSQRTFPSAKEKAKVYGPPTRASPWLVAMRARLAANSHRATRDAHAIPAPPIARRTARISVKYFEKLAERDGPFTAANSAPIEIDSDLEEEDPEMDPEDEQHEEADPAKDPRDEHEEEEDPKIDIEEEQEADP</sequence>
<name>A0ABU6UTM8_9FABA</name>
<comment type="caution">
    <text evidence="2">The sequence shown here is derived from an EMBL/GenBank/DDBJ whole genome shotgun (WGS) entry which is preliminary data.</text>
</comment>
<organism evidence="2 3">
    <name type="scientific">Stylosanthes scabra</name>
    <dbReference type="NCBI Taxonomy" id="79078"/>
    <lineage>
        <taxon>Eukaryota</taxon>
        <taxon>Viridiplantae</taxon>
        <taxon>Streptophyta</taxon>
        <taxon>Embryophyta</taxon>
        <taxon>Tracheophyta</taxon>
        <taxon>Spermatophyta</taxon>
        <taxon>Magnoliopsida</taxon>
        <taxon>eudicotyledons</taxon>
        <taxon>Gunneridae</taxon>
        <taxon>Pentapetalae</taxon>
        <taxon>rosids</taxon>
        <taxon>fabids</taxon>
        <taxon>Fabales</taxon>
        <taxon>Fabaceae</taxon>
        <taxon>Papilionoideae</taxon>
        <taxon>50 kb inversion clade</taxon>
        <taxon>dalbergioids sensu lato</taxon>
        <taxon>Dalbergieae</taxon>
        <taxon>Pterocarpus clade</taxon>
        <taxon>Stylosanthes</taxon>
    </lineage>
</organism>
<feature type="compositionally biased region" description="Acidic residues" evidence="1">
    <location>
        <begin position="148"/>
        <end position="166"/>
    </location>
</feature>
<evidence type="ECO:0000313" key="2">
    <source>
        <dbReference type="EMBL" id="MED6164007.1"/>
    </source>
</evidence>
<proteinExistence type="predicted"/>
<feature type="region of interest" description="Disordered" evidence="1">
    <location>
        <begin position="101"/>
        <end position="166"/>
    </location>
</feature>
<reference evidence="2 3" key="1">
    <citation type="journal article" date="2023" name="Plants (Basel)">
        <title>Bridging the Gap: Combining Genomics and Transcriptomics Approaches to Understand Stylosanthes scabra, an Orphan Legume from the Brazilian Caatinga.</title>
        <authorList>
            <person name="Ferreira-Neto J.R.C."/>
            <person name="da Silva M.D."/>
            <person name="Binneck E."/>
            <person name="de Melo N.F."/>
            <person name="da Silva R.H."/>
            <person name="de Melo A.L.T.M."/>
            <person name="Pandolfi V."/>
            <person name="Bustamante F.O."/>
            <person name="Brasileiro-Vidal A.C."/>
            <person name="Benko-Iseppon A.M."/>
        </authorList>
    </citation>
    <scope>NUCLEOTIDE SEQUENCE [LARGE SCALE GENOMIC DNA]</scope>
    <source>
        <tissue evidence="2">Leaves</tissue>
    </source>
</reference>
<dbReference type="EMBL" id="JASCZI010122254">
    <property type="protein sequence ID" value="MED6164007.1"/>
    <property type="molecule type" value="Genomic_DNA"/>
</dbReference>
<feature type="compositionally biased region" description="Acidic residues" evidence="1">
    <location>
        <begin position="117"/>
        <end position="136"/>
    </location>
</feature>
<protein>
    <submittedName>
        <fullName evidence="2">Uncharacterized protein</fullName>
    </submittedName>
</protein>
<dbReference type="Proteomes" id="UP001341840">
    <property type="component" value="Unassembled WGS sequence"/>
</dbReference>
<accession>A0ABU6UTM8</accession>
<evidence type="ECO:0000256" key="1">
    <source>
        <dbReference type="SAM" id="MobiDB-lite"/>
    </source>
</evidence>
<keyword evidence="3" id="KW-1185">Reference proteome</keyword>